<protein>
    <recommendedName>
        <fullName evidence="1">DUF4055 domain-containing protein</fullName>
    </recommendedName>
</protein>
<dbReference type="OrthoDB" id="6668483at2"/>
<feature type="domain" description="DUF4055" evidence="1">
    <location>
        <begin position="248"/>
        <end position="385"/>
    </location>
</feature>
<dbReference type="InterPro" id="IPR025129">
    <property type="entry name" value="DUF4055"/>
</dbReference>
<gene>
    <name evidence="2" type="ORF">BN112_0018</name>
</gene>
<proteinExistence type="predicted"/>
<evidence type="ECO:0000313" key="2">
    <source>
        <dbReference type="EMBL" id="CCJ51936.1"/>
    </source>
</evidence>
<evidence type="ECO:0000259" key="1">
    <source>
        <dbReference type="Pfam" id="PF13264"/>
    </source>
</evidence>
<evidence type="ECO:0000313" key="3">
    <source>
        <dbReference type="Proteomes" id="UP000007564"/>
    </source>
</evidence>
<dbReference type="AlphaFoldDB" id="A0A0C6NZB0"/>
<dbReference type="EMBL" id="HE965806">
    <property type="protein sequence ID" value="CCJ51936.1"/>
    <property type="molecule type" value="Genomic_DNA"/>
</dbReference>
<accession>A0A0C6NZB0</accession>
<dbReference type="Proteomes" id="UP000007564">
    <property type="component" value="Chromosome"/>
</dbReference>
<name>A0A0C6NZB0_BORBO</name>
<dbReference type="Pfam" id="PF13264">
    <property type="entry name" value="DUF4055"/>
    <property type="match status" value="1"/>
</dbReference>
<organism evidence="2 3">
    <name type="scientific">Bordetella bronchiseptica 253</name>
    <dbReference type="NCBI Taxonomy" id="568707"/>
    <lineage>
        <taxon>Bacteria</taxon>
        <taxon>Pseudomonadati</taxon>
        <taxon>Pseudomonadota</taxon>
        <taxon>Betaproteobacteria</taxon>
        <taxon>Burkholderiales</taxon>
        <taxon>Alcaligenaceae</taxon>
        <taxon>Bordetella</taxon>
    </lineage>
</organism>
<dbReference type="KEGG" id="bbh:BN112_0018"/>
<sequence length="472" mass="51282">MPVDSKHPLWTASQPRWERCRTALQGQDAVHAAGTKYLPKLAGQEQEEYDAYKGRALFYGATARTEEALIGMVFRKEPTVTLPAALQPMIEDADLAGTPVDTFIENVVKEVIDVTRVGVLVDYPVASGEFMTVGQAQAVGLRPYLATYKAEAIINWRTARVSGVNQLVLVVLAETYTEQKDEFTAEEKTQYRVLDLADGAYRVRIYRTDLNTPAFEYTPMMNGKRLPYIPFVLIGRNGEAIDPQKPVLLDLVDVNMSHYRGTADYEHALHFTALPTAVVTGHELQAGQSLKIGSSEAWVFSEAEARAQYLEFSGQGLDSIKVSLERKEGMMATLGARILAPEKRDAEAAETAKIHRAGENSVLGGIALGVGRSLAKAFRWAAEWAGAGSGTVEVKLNTEFFPVGLTAQDLTALVGALQAAAISPETFYDNMRRGGIIDDGVTFEEEQARIEAAGPALGTLGGQDGQPANRAV</sequence>
<reference evidence="2 3" key="1">
    <citation type="journal article" date="2012" name="BMC Genomics">
        <title>Comparative genomics of the classical Bordetella subspecies: the evolution and exchange of virulence-associated diversity amongst closely related pathogens.</title>
        <authorList>
            <person name="Park J."/>
            <person name="Zhang Y."/>
            <person name="Buboltz A.M."/>
            <person name="Zhang X."/>
            <person name="Schuster S.C."/>
            <person name="Ahuja U."/>
            <person name="Liu M."/>
            <person name="Miller J.F."/>
            <person name="Sebaihia M."/>
            <person name="Bentley S.D."/>
            <person name="Parkhill J."/>
            <person name="Harvill E.T."/>
        </authorList>
    </citation>
    <scope>NUCLEOTIDE SEQUENCE [LARGE SCALE GENOMIC DNA]</scope>
    <source>
        <strain evidence="2 3">253</strain>
    </source>
</reference>
<dbReference type="RefSeq" id="WP_004566295.1">
    <property type="nucleotide sequence ID" value="NC_019382.1"/>
</dbReference>
<dbReference type="HOGENOM" id="CLU_041779_1_0_4"/>